<evidence type="ECO:0000313" key="2">
    <source>
        <dbReference type="EMBL" id="KZX12238.1"/>
    </source>
</evidence>
<dbReference type="OrthoDB" id="23833at2157"/>
<accession>A0A166AMQ9</accession>
<dbReference type="InterPro" id="IPR017900">
    <property type="entry name" value="4Fe4S_Fe_S_CS"/>
</dbReference>
<dbReference type="Pfam" id="PF12838">
    <property type="entry name" value="Fer4_7"/>
    <property type="match status" value="1"/>
</dbReference>
<protein>
    <submittedName>
        <fullName evidence="2">2-oxoglutarate-acceptor oxidoreductase subunit OorD</fullName>
    </submittedName>
</protein>
<comment type="caution">
    <text evidence="2">The sequence shown here is derived from an EMBL/GenBank/DDBJ whole genome shotgun (WGS) entry which is preliminary data.</text>
</comment>
<name>A0A166AMQ9_9EURY</name>
<dbReference type="RefSeq" id="WP_067091272.1">
    <property type="nucleotide sequence ID" value="NZ_LWMV01000170.1"/>
</dbReference>
<dbReference type="EMBL" id="LWMV01000170">
    <property type="protein sequence ID" value="KZX12238.1"/>
    <property type="molecule type" value="Genomic_DNA"/>
</dbReference>
<gene>
    <name evidence="2" type="ORF">MBCUR_10900</name>
</gene>
<evidence type="ECO:0000313" key="3">
    <source>
        <dbReference type="Proteomes" id="UP000077245"/>
    </source>
</evidence>
<feature type="domain" description="4Fe-4S ferredoxin-type" evidence="1">
    <location>
        <begin position="10"/>
        <end position="39"/>
    </location>
</feature>
<dbReference type="GO" id="GO:0016491">
    <property type="term" value="F:oxidoreductase activity"/>
    <property type="evidence" value="ECO:0007669"/>
    <property type="project" value="UniProtKB-ARBA"/>
</dbReference>
<dbReference type="InterPro" id="IPR017896">
    <property type="entry name" value="4Fe4S_Fe-S-bd"/>
</dbReference>
<dbReference type="PROSITE" id="PS51379">
    <property type="entry name" value="4FE4S_FER_2"/>
    <property type="match status" value="2"/>
</dbReference>
<dbReference type="PATRIC" id="fig|49547.3.peg.1165"/>
<dbReference type="AlphaFoldDB" id="A0A166AMQ9"/>
<dbReference type="STRING" id="49547.MBCUR_10900"/>
<dbReference type="Proteomes" id="UP000077245">
    <property type="component" value="Unassembled WGS sequence"/>
</dbReference>
<proteinExistence type="predicted"/>
<evidence type="ECO:0000259" key="1">
    <source>
        <dbReference type="PROSITE" id="PS51379"/>
    </source>
</evidence>
<keyword evidence="3" id="KW-1185">Reference proteome</keyword>
<sequence length="82" mass="9400">MSESESIPQPYPIIHKNECKACERCIYFCKQKALEMSDELNDIGYQYAKYKGEGCNGCGDCYYTCPEPLAVEVHVPKKIIKR</sequence>
<dbReference type="PROSITE" id="PS00198">
    <property type="entry name" value="4FE4S_FER_1"/>
    <property type="match status" value="1"/>
</dbReference>
<dbReference type="Gene3D" id="3.30.70.20">
    <property type="match status" value="1"/>
</dbReference>
<feature type="domain" description="4Fe-4S ferredoxin-type" evidence="1">
    <location>
        <begin position="46"/>
        <end position="76"/>
    </location>
</feature>
<dbReference type="SUPFAM" id="SSF54862">
    <property type="entry name" value="4Fe-4S ferredoxins"/>
    <property type="match status" value="1"/>
</dbReference>
<organism evidence="2 3">
    <name type="scientific">Methanobrevibacter curvatus</name>
    <dbReference type="NCBI Taxonomy" id="49547"/>
    <lineage>
        <taxon>Archaea</taxon>
        <taxon>Methanobacteriati</taxon>
        <taxon>Methanobacteriota</taxon>
        <taxon>Methanomada group</taxon>
        <taxon>Methanobacteria</taxon>
        <taxon>Methanobacteriales</taxon>
        <taxon>Methanobacteriaceae</taxon>
        <taxon>Methanobrevibacter</taxon>
    </lineage>
</organism>
<reference evidence="2 3" key="1">
    <citation type="submission" date="2016-04" db="EMBL/GenBank/DDBJ databases">
        <title>Genome sequence of Methanobrevibacter curvatus DSM 11111.</title>
        <authorList>
            <person name="Poehlein A."/>
            <person name="Seedorf H."/>
            <person name="Daniel R."/>
        </authorList>
    </citation>
    <scope>NUCLEOTIDE SEQUENCE [LARGE SCALE GENOMIC DNA]</scope>
    <source>
        <strain evidence="2 3">DSM 11111</strain>
    </source>
</reference>